<dbReference type="KEGG" id="phm:PSMK_02530"/>
<evidence type="ECO:0000256" key="6">
    <source>
        <dbReference type="ARBA" id="ARBA00022989"/>
    </source>
</evidence>
<evidence type="ECO:0000313" key="14">
    <source>
        <dbReference type="EMBL" id="BAM02412.1"/>
    </source>
</evidence>
<dbReference type="InterPro" id="IPR048254">
    <property type="entry name" value="CDP_ALCOHOL_P_TRANSF_CS"/>
</dbReference>
<keyword evidence="4 11" id="KW-0808">Transferase</keyword>
<keyword evidence="3" id="KW-0444">Lipid biosynthesis</keyword>
<dbReference type="Pfam" id="PF01066">
    <property type="entry name" value="CDP-OH_P_transf"/>
    <property type="match status" value="1"/>
</dbReference>
<dbReference type="RefSeq" id="WP_014435632.1">
    <property type="nucleotide sequence ID" value="NC_017080.1"/>
</dbReference>
<feature type="compositionally biased region" description="Pro residues" evidence="12">
    <location>
        <begin position="1"/>
        <end position="10"/>
    </location>
</feature>
<evidence type="ECO:0000256" key="10">
    <source>
        <dbReference type="ARBA" id="ARBA00023264"/>
    </source>
</evidence>
<evidence type="ECO:0000256" key="9">
    <source>
        <dbReference type="ARBA" id="ARBA00023209"/>
    </source>
</evidence>
<dbReference type="HOGENOM" id="CLU_049944_2_0_0"/>
<evidence type="ECO:0000256" key="2">
    <source>
        <dbReference type="ARBA" id="ARBA00010441"/>
    </source>
</evidence>
<dbReference type="EMBL" id="AP012338">
    <property type="protein sequence ID" value="BAM02412.1"/>
    <property type="molecule type" value="Genomic_DNA"/>
</dbReference>
<protein>
    <submittedName>
        <fullName evidence="14">Putative CDP-diacylglycerol--serine O-phosphatidyltransferase</fullName>
        <ecNumber evidence="14">2.7.8.8</ecNumber>
    </submittedName>
</protein>
<dbReference type="OrthoDB" id="9777147at2"/>
<evidence type="ECO:0000256" key="13">
    <source>
        <dbReference type="SAM" id="Phobius"/>
    </source>
</evidence>
<comment type="similarity">
    <text evidence="2 11">Belongs to the CDP-alcohol phosphatidyltransferase class-I family.</text>
</comment>
<dbReference type="PROSITE" id="PS00379">
    <property type="entry name" value="CDP_ALCOHOL_P_TRANSF"/>
    <property type="match status" value="1"/>
</dbReference>
<feature type="region of interest" description="Disordered" evidence="12">
    <location>
        <begin position="1"/>
        <end position="20"/>
    </location>
</feature>
<dbReference type="AlphaFoldDB" id="I0IAX4"/>
<dbReference type="InterPro" id="IPR043130">
    <property type="entry name" value="CDP-OH_PTrfase_TM_dom"/>
</dbReference>
<evidence type="ECO:0000256" key="7">
    <source>
        <dbReference type="ARBA" id="ARBA00023098"/>
    </source>
</evidence>
<keyword evidence="9" id="KW-0594">Phospholipid biosynthesis</keyword>
<dbReference type="PANTHER" id="PTHR14269:SF61">
    <property type="entry name" value="CDP-DIACYLGLYCEROL--SERINE O-PHOSPHATIDYLTRANSFERASE"/>
    <property type="match status" value="1"/>
</dbReference>
<dbReference type="EC" id="2.7.8.8" evidence="14"/>
<keyword evidence="5 13" id="KW-0812">Transmembrane</keyword>
<dbReference type="InterPro" id="IPR050324">
    <property type="entry name" value="CDP-alcohol_PTase-I"/>
</dbReference>
<organism evidence="14 15">
    <name type="scientific">Phycisphaera mikurensis (strain NBRC 102666 / KCTC 22515 / FYK2301M01)</name>
    <dbReference type="NCBI Taxonomy" id="1142394"/>
    <lineage>
        <taxon>Bacteria</taxon>
        <taxon>Pseudomonadati</taxon>
        <taxon>Planctomycetota</taxon>
        <taxon>Phycisphaerae</taxon>
        <taxon>Phycisphaerales</taxon>
        <taxon>Phycisphaeraceae</taxon>
        <taxon>Phycisphaera</taxon>
    </lineage>
</organism>
<dbReference type="InterPro" id="IPR000462">
    <property type="entry name" value="CDP-OH_P_trans"/>
</dbReference>
<evidence type="ECO:0000256" key="8">
    <source>
        <dbReference type="ARBA" id="ARBA00023136"/>
    </source>
</evidence>
<dbReference type="GO" id="GO:0003882">
    <property type="term" value="F:CDP-diacylglycerol-serine O-phosphatidyltransferase activity"/>
    <property type="evidence" value="ECO:0007669"/>
    <property type="project" value="UniProtKB-EC"/>
</dbReference>
<keyword evidence="8 13" id="KW-0472">Membrane</keyword>
<accession>I0IAX4</accession>
<sequence length="302" mass="31614">MTASPDPAPAEPARRIRKRRTPAAVARRTIAVLPTLFTLGNLLSGFFAVFLASRPADLVLPFGWTPLTWAAMLIFFGMLLDGLDGRIARLTRSSSDLGAQLDSMADMVSFGVAPAFLVVQVLEVQTPFLGATEAFDTSFDRLGLAVAAAFVACAGLRLARFNVEANAPDDAETEEPDKNWFSGLPSPGAAGAVAGLVLLHQHLLASPKLSGSAVAPAAGLGLDAAALGLLAATLLCALGMVSRLPYVHVLNRYVRGRAPFSTVALAVVAFLLLTVFPQYAIAAGFVGYAVSGPLVRLRSLRS</sequence>
<reference evidence="14 15" key="1">
    <citation type="submission" date="2012-02" db="EMBL/GenBank/DDBJ databases">
        <title>Complete genome sequence of Phycisphaera mikurensis NBRC 102666.</title>
        <authorList>
            <person name="Ankai A."/>
            <person name="Hosoyama A."/>
            <person name="Terui Y."/>
            <person name="Sekine M."/>
            <person name="Fukai R."/>
            <person name="Kato Y."/>
            <person name="Nakamura S."/>
            <person name="Yamada-Narita S."/>
            <person name="Kawakoshi A."/>
            <person name="Fukunaga Y."/>
            <person name="Yamazaki S."/>
            <person name="Fujita N."/>
        </authorList>
    </citation>
    <scope>NUCLEOTIDE SEQUENCE [LARGE SCALE GENOMIC DNA]</scope>
    <source>
        <strain evidence="15">NBRC 102666 / KCTC 22515 / FYK2301M01</strain>
    </source>
</reference>
<evidence type="ECO:0000256" key="3">
    <source>
        <dbReference type="ARBA" id="ARBA00022516"/>
    </source>
</evidence>
<keyword evidence="10" id="KW-1208">Phospholipid metabolism</keyword>
<dbReference type="eggNOG" id="COG1183">
    <property type="taxonomic scope" value="Bacteria"/>
</dbReference>
<keyword evidence="7" id="KW-0443">Lipid metabolism</keyword>
<keyword evidence="6 13" id="KW-1133">Transmembrane helix</keyword>
<evidence type="ECO:0000256" key="4">
    <source>
        <dbReference type="ARBA" id="ARBA00022679"/>
    </source>
</evidence>
<feature type="transmembrane region" description="Helical" evidence="13">
    <location>
        <begin position="220"/>
        <end position="241"/>
    </location>
</feature>
<feature type="transmembrane region" description="Helical" evidence="13">
    <location>
        <begin position="64"/>
        <end position="83"/>
    </location>
</feature>
<feature type="transmembrane region" description="Helical" evidence="13">
    <location>
        <begin position="142"/>
        <end position="159"/>
    </location>
</feature>
<keyword evidence="15" id="KW-1185">Reference proteome</keyword>
<evidence type="ECO:0000256" key="5">
    <source>
        <dbReference type="ARBA" id="ARBA00022692"/>
    </source>
</evidence>
<feature type="transmembrane region" description="Helical" evidence="13">
    <location>
        <begin position="253"/>
        <end position="273"/>
    </location>
</feature>
<dbReference type="PANTHER" id="PTHR14269">
    <property type="entry name" value="CDP-DIACYLGLYCEROL--GLYCEROL-3-PHOSPHATE 3-PHOSPHATIDYLTRANSFERASE-RELATED"/>
    <property type="match status" value="1"/>
</dbReference>
<gene>
    <name evidence="14" type="primary">pssA</name>
    <name evidence="14" type="ordered locus">PSMK_02530</name>
</gene>
<dbReference type="Proteomes" id="UP000007881">
    <property type="component" value="Chromosome"/>
</dbReference>
<evidence type="ECO:0000256" key="1">
    <source>
        <dbReference type="ARBA" id="ARBA00004141"/>
    </source>
</evidence>
<feature type="transmembrane region" description="Helical" evidence="13">
    <location>
        <begin position="180"/>
        <end position="200"/>
    </location>
</feature>
<dbReference type="STRING" id="1142394.PSMK_02530"/>
<dbReference type="GO" id="GO:0008654">
    <property type="term" value="P:phospholipid biosynthetic process"/>
    <property type="evidence" value="ECO:0007669"/>
    <property type="project" value="UniProtKB-KW"/>
</dbReference>
<evidence type="ECO:0000256" key="11">
    <source>
        <dbReference type="RuleBase" id="RU003750"/>
    </source>
</evidence>
<dbReference type="Gene3D" id="1.20.120.1760">
    <property type="match status" value="1"/>
</dbReference>
<evidence type="ECO:0000313" key="15">
    <source>
        <dbReference type="Proteomes" id="UP000007881"/>
    </source>
</evidence>
<name>I0IAX4_PHYMF</name>
<feature type="transmembrane region" description="Helical" evidence="13">
    <location>
        <begin position="25"/>
        <end position="52"/>
    </location>
</feature>
<dbReference type="GO" id="GO:0016020">
    <property type="term" value="C:membrane"/>
    <property type="evidence" value="ECO:0007669"/>
    <property type="project" value="UniProtKB-SubCell"/>
</dbReference>
<evidence type="ECO:0000256" key="12">
    <source>
        <dbReference type="SAM" id="MobiDB-lite"/>
    </source>
</evidence>
<proteinExistence type="inferred from homology"/>
<comment type="subcellular location">
    <subcellularLocation>
        <location evidence="1">Membrane</location>
        <topology evidence="1">Multi-pass membrane protein</topology>
    </subcellularLocation>
</comment>